<name>A0A3R5V8P4_9CLOT</name>
<proteinExistence type="predicted"/>
<keyword evidence="2" id="KW-1185">Reference proteome</keyword>
<dbReference type="KEGG" id="cmah:C1I91_14585"/>
<gene>
    <name evidence="1" type="ORF">C1I91_14585</name>
</gene>
<evidence type="ECO:0000313" key="2">
    <source>
        <dbReference type="Proteomes" id="UP000286268"/>
    </source>
</evidence>
<organism evidence="1 2">
    <name type="scientific">Clostridium manihotivorum</name>
    <dbReference type="NCBI Taxonomy" id="2320868"/>
    <lineage>
        <taxon>Bacteria</taxon>
        <taxon>Bacillati</taxon>
        <taxon>Bacillota</taxon>
        <taxon>Clostridia</taxon>
        <taxon>Eubacteriales</taxon>
        <taxon>Clostridiaceae</taxon>
        <taxon>Clostridium</taxon>
    </lineage>
</organism>
<dbReference type="AlphaFoldDB" id="A0A3R5V8P4"/>
<sequence length="132" mass="15986">MNKNFLIEQCRRLDVIHQKESYELTQEGLDTKWLLVHNNGHKQLIDEFVNLLEETEETDRKVLKKWLKKIIRLSNEVISDLDKKYNNFKNDEDMSKEDEEVYHRNDGVLCIAYTLINIIDKKRYIAKLYRQK</sequence>
<dbReference type="OrthoDB" id="1910048at2"/>
<protein>
    <submittedName>
        <fullName evidence="1">Transporter</fullName>
    </submittedName>
</protein>
<dbReference type="RefSeq" id="WP_128213507.1">
    <property type="nucleotide sequence ID" value="NZ_CP025746.1"/>
</dbReference>
<evidence type="ECO:0000313" key="1">
    <source>
        <dbReference type="EMBL" id="QAA32765.1"/>
    </source>
</evidence>
<dbReference type="EMBL" id="CP025746">
    <property type="protein sequence ID" value="QAA32765.1"/>
    <property type="molecule type" value="Genomic_DNA"/>
</dbReference>
<dbReference type="Proteomes" id="UP000286268">
    <property type="component" value="Chromosome"/>
</dbReference>
<accession>A0A3R5V8P4</accession>
<reference evidence="1 2" key="1">
    <citation type="submission" date="2018-01" db="EMBL/GenBank/DDBJ databases">
        <title>Genome Sequencing and Assembly of Anaerobacter polyendosporus strain CT4.</title>
        <authorList>
            <person name="Tachaapaikoon C."/>
            <person name="Sutheeworapong S."/>
            <person name="Jenjaroenpun P."/>
            <person name="Wongsurawat T."/>
            <person name="Nookeaw I."/>
            <person name="Cheawchanlertfa P."/>
            <person name="Kosugi A."/>
            <person name="Cheevadhanarak S."/>
            <person name="Ratanakhanokchai K."/>
        </authorList>
    </citation>
    <scope>NUCLEOTIDE SEQUENCE [LARGE SCALE GENOMIC DNA]</scope>
    <source>
        <strain evidence="1 2">CT4</strain>
    </source>
</reference>